<evidence type="ECO:0000256" key="1">
    <source>
        <dbReference type="SAM" id="Phobius"/>
    </source>
</evidence>
<dbReference type="EMBL" id="KI926044">
    <property type="protein sequence ID" value="ETW43498.1"/>
    <property type="molecule type" value="Genomic_DNA"/>
</dbReference>
<dbReference type="InterPro" id="IPR006373">
    <property type="entry name" value="VSA_Rifin"/>
</dbReference>
<evidence type="ECO:0008006" key="4">
    <source>
        <dbReference type="Google" id="ProtNLM"/>
    </source>
</evidence>
<keyword evidence="1" id="KW-0472">Membrane</keyword>
<dbReference type="AlphaFoldDB" id="W4IIF7"/>
<accession>W4IIF7</accession>
<evidence type="ECO:0000313" key="2">
    <source>
        <dbReference type="EMBL" id="ETW43498.1"/>
    </source>
</evidence>
<keyword evidence="1" id="KW-0812">Transmembrane</keyword>
<reference evidence="2 3" key="2">
    <citation type="submission" date="2013-02" db="EMBL/GenBank/DDBJ databases">
        <title>The Genome Sequence of Plasmodium falciparum NF135/5.C10.</title>
        <authorList>
            <consortium name="The Broad Institute Genome Sequencing Platform"/>
            <consortium name="The Broad Institute Genome Sequencing Center for Infectious Disease"/>
            <person name="Neafsey D."/>
            <person name="Cheeseman I."/>
            <person name="Volkman S."/>
            <person name="Adams J."/>
            <person name="Walker B."/>
            <person name="Young S.K."/>
            <person name="Zeng Q."/>
            <person name="Gargeya S."/>
            <person name="Fitzgerald M."/>
            <person name="Haas B."/>
            <person name="Abouelleil A."/>
            <person name="Alvarado L."/>
            <person name="Arachchi H.M."/>
            <person name="Berlin A.M."/>
            <person name="Chapman S.B."/>
            <person name="Dewar J."/>
            <person name="Goldberg J."/>
            <person name="Griggs A."/>
            <person name="Gujja S."/>
            <person name="Hansen M."/>
            <person name="Howarth C."/>
            <person name="Imamovic A."/>
            <person name="Larimer J."/>
            <person name="McCowan C."/>
            <person name="Murphy C."/>
            <person name="Neiman D."/>
            <person name="Pearson M."/>
            <person name="Priest M."/>
            <person name="Roberts A."/>
            <person name="Saif S."/>
            <person name="Shea T."/>
            <person name="Sisk P."/>
            <person name="Sykes S."/>
            <person name="Wortman J."/>
            <person name="Nusbaum C."/>
            <person name="Birren B."/>
        </authorList>
    </citation>
    <scope>NUCLEOTIDE SEQUENCE [LARGE SCALE GENOMIC DNA]</scope>
    <source>
        <strain evidence="2 3">NF135/5.C10</strain>
    </source>
</reference>
<dbReference type="Proteomes" id="UP000019114">
    <property type="component" value="Unassembled WGS sequence"/>
</dbReference>
<dbReference type="Pfam" id="PF02009">
    <property type="entry name" value="RIFIN"/>
    <property type="match status" value="1"/>
</dbReference>
<feature type="transmembrane region" description="Helical" evidence="1">
    <location>
        <begin position="237"/>
        <end position="258"/>
    </location>
</feature>
<proteinExistence type="predicted"/>
<evidence type="ECO:0000313" key="3">
    <source>
        <dbReference type="Proteomes" id="UP000019114"/>
    </source>
</evidence>
<name>W4IIF7_PLAFA</name>
<sequence length="298" mass="32461">MGHYNEVANLTGVIYEKKFYACDAMSTKMFEAVCEPFDMRFDILKADGVTNGVLPKEGVPKVLKGIVEQAEGIAETEAAKVAAAKTATIKATQEKAIEAASGVAPAWGLVSGLGYAAWTHYVTQMAIQKGIEAVISQLEGMPGITNLPGFNLANIINPKNYSSSSLIIRDIDAATRPICDVQANKTHSFCSFASHNGSTIIKQVSGGAESAVTAGEHAVSGEAAKFVPKTTILTNTITTSFIVIVVIVLVMLIIYLILRYRRKKIVYRFRIIHMYLYRNISIQNLVTTRYVVITRYVT</sequence>
<protein>
    <recommendedName>
        <fullName evidence="4">Surface antigen</fullName>
    </recommendedName>
</protein>
<keyword evidence="1" id="KW-1133">Transmembrane helix</keyword>
<organism evidence="2 3">
    <name type="scientific">Plasmodium falciparum NF135/5.C10</name>
    <dbReference type="NCBI Taxonomy" id="1036726"/>
    <lineage>
        <taxon>Eukaryota</taxon>
        <taxon>Sar</taxon>
        <taxon>Alveolata</taxon>
        <taxon>Apicomplexa</taxon>
        <taxon>Aconoidasida</taxon>
        <taxon>Haemosporida</taxon>
        <taxon>Plasmodiidae</taxon>
        <taxon>Plasmodium</taxon>
        <taxon>Plasmodium (Laverania)</taxon>
    </lineage>
</organism>
<gene>
    <name evidence="2" type="ORF">PFNF135_02411</name>
</gene>
<reference evidence="2 3" key="1">
    <citation type="submission" date="2013-02" db="EMBL/GenBank/DDBJ databases">
        <title>The Genome Annotation of Plasmodium falciparum NF135/5.C10.</title>
        <authorList>
            <consortium name="The Broad Institute Genome Sequencing Platform"/>
            <consortium name="The Broad Institute Genome Sequencing Center for Infectious Disease"/>
            <person name="Neafsey D."/>
            <person name="Hoffman S."/>
            <person name="Volkman S."/>
            <person name="Rosenthal P."/>
            <person name="Walker B."/>
            <person name="Young S.K."/>
            <person name="Zeng Q."/>
            <person name="Gargeya S."/>
            <person name="Fitzgerald M."/>
            <person name="Haas B."/>
            <person name="Abouelleil A."/>
            <person name="Allen A.W."/>
            <person name="Alvarado L."/>
            <person name="Arachchi H.M."/>
            <person name="Berlin A.M."/>
            <person name="Chapman S.B."/>
            <person name="Gainer-Dewar J."/>
            <person name="Goldberg J."/>
            <person name="Griggs A."/>
            <person name="Gujja S."/>
            <person name="Hansen M."/>
            <person name="Howarth C."/>
            <person name="Imamovic A."/>
            <person name="Ireland A."/>
            <person name="Larimer J."/>
            <person name="McCowan C."/>
            <person name="Murphy C."/>
            <person name="Pearson M."/>
            <person name="Poon T.W."/>
            <person name="Priest M."/>
            <person name="Roberts A."/>
            <person name="Saif S."/>
            <person name="Shea T."/>
            <person name="Sisk P."/>
            <person name="Sykes S."/>
            <person name="Wortman J."/>
            <person name="Nusbaum C."/>
            <person name="Birren B."/>
        </authorList>
    </citation>
    <scope>NUCLEOTIDE SEQUENCE [LARGE SCALE GENOMIC DNA]</scope>
    <source>
        <strain evidence="2 3">NF135/5.C10</strain>
    </source>
</reference>